<feature type="region of interest" description="Disordered" evidence="7">
    <location>
        <begin position="1"/>
        <end position="20"/>
    </location>
</feature>
<dbReference type="Pfam" id="PF10602">
    <property type="entry name" value="RPN7"/>
    <property type="match status" value="1"/>
</dbReference>
<evidence type="ECO:0000313" key="9">
    <source>
        <dbReference type="EMBL" id="KAI9631729.1"/>
    </source>
</evidence>
<dbReference type="EMBL" id="JAKWFO010000016">
    <property type="protein sequence ID" value="KAI9631729.1"/>
    <property type="molecule type" value="Genomic_DNA"/>
</dbReference>
<evidence type="ECO:0000256" key="1">
    <source>
        <dbReference type="ARBA" id="ARBA00004123"/>
    </source>
</evidence>
<dbReference type="InterPro" id="IPR045135">
    <property type="entry name" value="Rpn7_N"/>
</dbReference>
<accession>A0AA38H2C6</accession>
<protein>
    <submittedName>
        <fullName evidence="9">Cop9 signalosome complex subunit 1</fullName>
    </submittedName>
</protein>
<dbReference type="PANTHER" id="PTHR14145:SF2">
    <property type="entry name" value="COP9 SIGNALOSOME COMPLEX SUBUNIT 1"/>
    <property type="match status" value="1"/>
</dbReference>
<dbReference type="GO" id="GO:0005737">
    <property type="term" value="C:cytoplasm"/>
    <property type="evidence" value="ECO:0007669"/>
    <property type="project" value="UniProtKB-SubCell"/>
</dbReference>
<dbReference type="InterPro" id="IPR019585">
    <property type="entry name" value="Rpn7/CSN1"/>
</dbReference>
<comment type="subcellular location">
    <subcellularLocation>
        <location evidence="2">Cytoplasm</location>
    </subcellularLocation>
    <subcellularLocation>
        <location evidence="1">Nucleus</location>
    </subcellularLocation>
</comment>
<keyword evidence="5" id="KW-0736">Signalosome</keyword>
<keyword evidence="10" id="KW-1185">Reference proteome</keyword>
<feature type="domain" description="PCI" evidence="8">
    <location>
        <begin position="302"/>
        <end position="478"/>
    </location>
</feature>
<dbReference type="Gene3D" id="1.25.40.570">
    <property type="match status" value="1"/>
</dbReference>
<dbReference type="Pfam" id="PF01399">
    <property type="entry name" value="PCI"/>
    <property type="match status" value="1"/>
</dbReference>
<comment type="caution">
    <text evidence="9">The sequence shown here is derived from an EMBL/GenBank/DDBJ whole genome shotgun (WGS) entry which is preliminary data.</text>
</comment>
<dbReference type="InterPro" id="IPR000717">
    <property type="entry name" value="PCI_dom"/>
</dbReference>
<evidence type="ECO:0000256" key="2">
    <source>
        <dbReference type="ARBA" id="ARBA00004496"/>
    </source>
</evidence>
<feature type="compositionally biased region" description="Low complexity" evidence="7">
    <location>
        <begin position="10"/>
        <end position="20"/>
    </location>
</feature>
<name>A0AA38H2C6_9TREE</name>
<evidence type="ECO:0000259" key="8">
    <source>
        <dbReference type="PROSITE" id="PS50250"/>
    </source>
</evidence>
<evidence type="ECO:0000256" key="3">
    <source>
        <dbReference type="ARBA" id="ARBA00008793"/>
    </source>
</evidence>
<dbReference type="SUPFAM" id="SSF46785">
    <property type="entry name" value="Winged helix' DNA-binding domain"/>
    <property type="match status" value="1"/>
</dbReference>
<sequence>MDVTPAANASSGSSSVPSSSKTVHDVIAKVDVAEFDWKAYEGTYRGRALITRLNHIPTILLSNSNSTPAHSLHLARTALQRLLPLIKETWDTSLYLRVATALEDTRVGAKGGPVRRDEDEAMDGTSASRGASARGEIDMDWVESARDAERKEGSRLDVELRGYMSNLIKESIRLTYLAFAQLSLKSGRASDALKNYTSAREYSTSPAHHVDLYVGILDTSLAFNNPGTLPGYVTKLEGVLDRAYPAPAAAGPRIGAEAAAAATANLTAADVRENQEKEARSAEMRRNVGVKIRVAKGLDALARKEWERAGREMGEVGEEGGLAGWEGKAISTADIALITALCTLATSKRDRIRRVLLERTSFRSAVDDSQGWIIELVRAFMEAKYGEVSVILNKAEPQLVLNPFLYQHTVDLISLIQTRAIVQYVAPFSSIKIDTMARAFDRNTDDMLREVEYLVGEGRIEGRVDLIDGVLEMKQDNARGELFKDAFRVAKSTTMGSKAALIRMRL</sequence>
<reference evidence="9" key="1">
    <citation type="journal article" date="2022" name="G3 (Bethesda)">
        <title>High quality genome of the basidiomycete yeast Dioszegia hungarica PDD-24b-2 isolated from cloud water.</title>
        <authorList>
            <person name="Jarrige D."/>
            <person name="Haridas S."/>
            <person name="Bleykasten-Grosshans C."/>
            <person name="Joly M."/>
            <person name="Nadalig T."/>
            <person name="Sancelme M."/>
            <person name="Vuilleumier S."/>
            <person name="Grigoriev I.V."/>
            <person name="Amato P."/>
            <person name="Bringel F."/>
        </authorList>
    </citation>
    <scope>NUCLEOTIDE SEQUENCE</scope>
    <source>
        <strain evidence="9">PDD-24b-2</strain>
    </source>
</reference>
<dbReference type="InterPro" id="IPR036390">
    <property type="entry name" value="WH_DNA-bd_sf"/>
</dbReference>
<keyword evidence="4" id="KW-0963">Cytoplasm</keyword>
<comment type="similarity">
    <text evidence="3">Belongs to the CSN1 family.</text>
</comment>
<feature type="region of interest" description="Disordered" evidence="7">
    <location>
        <begin position="109"/>
        <end position="134"/>
    </location>
</feature>
<dbReference type="GO" id="GO:0008180">
    <property type="term" value="C:COP9 signalosome"/>
    <property type="evidence" value="ECO:0007669"/>
    <property type="project" value="UniProtKB-KW"/>
</dbReference>
<gene>
    <name evidence="9" type="ORF">MKK02DRAFT_21424</name>
</gene>
<dbReference type="GeneID" id="77725615"/>
<dbReference type="Proteomes" id="UP001164286">
    <property type="component" value="Unassembled WGS sequence"/>
</dbReference>
<evidence type="ECO:0000256" key="6">
    <source>
        <dbReference type="ARBA" id="ARBA00023242"/>
    </source>
</evidence>
<evidence type="ECO:0000256" key="7">
    <source>
        <dbReference type="SAM" id="MobiDB-lite"/>
    </source>
</evidence>
<dbReference type="AlphaFoldDB" id="A0AA38H2C6"/>
<evidence type="ECO:0000256" key="4">
    <source>
        <dbReference type="ARBA" id="ARBA00022490"/>
    </source>
</evidence>
<evidence type="ECO:0000256" key="5">
    <source>
        <dbReference type="ARBA" id="ARBA00022790"/>
    </source>
</evidence>
<keyword evidence="6" id="KW-0539">Nucleus</keyword>
<dbReference type="RefSeq" id="XP_052941506.1">
    <property type="nucleotide sequence ID" value="XM_053086414.1"/>
</dbReference>
<proteinExistence type="inferred from homology"/>
<evidence type="ECO:0000313" key="10">
    <source>
        <dbReference type="Proteomes" id="UP001164286"/>
    </source>
</evidence>
<dbReference type="PANTHER" id="PTHR14145">
    <property type="entry name" value="26S PROTESOME SUBUNIT 6"/>
    <property type="match status" value="1"/>
</dbReference>
<organism evidence="9 10">
    <name type="scientific">Dioszegia hungarica</name>
    <dbReference type="NCBI Taxonomy" id="4972"/>
    <lineage>
        <taxon>Eukaryota</taxon>
        <taxon>Fungi</taxon>
        <taxon>Dikarya</taxon>
        <taxon>Basidiomycota</taxon>
        <taxon>Agaricomycotina</taxon>
        <taxon>Tremellomycetes</taxon>
        <taxon>Tremellales</taxon>
        <taxon>Bulleribasidiaceae</taxon>
        <taxon>Dioszegia</taxon>
    </lineage>
</organism>
<dbReference type="PROSITE" id="PS50250">
    <property type="entry name" value="PCI"/>
    <property type="match status" value="1"/>
</dbReference>